<reference evidence="2" key="2">
    <citation type="submission" date="2016-05" db="EMBL/GenBank/DDBJ databases">
        <title>Comparative analysis highlights variable genome content of wheat rusts and divergence of the mating loci.</title>
        <authorList>
            <person name="Cuomo C.A."/>
            <person name="Bakkeren G."/>
            <person name="Szabo L."/>
            <person name="Khalil H."/>
            <person name="Joly D."/>
            <person name="Goldberg J."/>
            <person name="Young S."/>
            <person name="Zeng Q."/>
            <person name="Fellers J."/>
        </authorList>
    </citation>
    <scope>NUCLEOTIDE SEQUENCE [LARGE SCALE GENOMIC DNA]</scope>
    <source>
        <strain evidence="2">1-1 BBBD Race 1</strain>
    </source>
</reference>
<reference evidence="3 4" key="3">
    <citation type="journal article" date="2017" name="G3 (Bethesda)">
        <title>Comparative analysis highlights variable genome content of wheat rusts and divergence of the mating loci.</title>
        <authorList>
            <person name="Cuomo C.A."/>
            <person name="Bakkeren G."/>
            <person name="Khalil H.B."/>
            <person name="Panwar V."/>
            <person name="Joly D."/>
            <person name="Linning R."/>
            <person name="Sakthikumar S."/>
            <person name="Song X."/>
            <person name="Adiconis X."/>
            <person name="Fan L."/>
            <person name="Goldberg J.M."/>
            <person name="Levin J.Z."/>
            <person name="Young S."/>
            <person name="Zeng Q."/>
            <person name="Anikster Y."/>
            <person name="Bruce M."/>
            <person name="Wang M."/>
            <person name="Yin C."/>
            <person name="McCallum B."/>
            <person name="Szabo L.J."/>
            <person name="Hulbert S."/>
            <person name="Chen X."/>
            <person name="Fellers J.P."/>
        </authorList>
    </citation>
    <scope>NUCLEOTIDE SEQUENCE</scope>
    <source>
        <strain evidence="4">Isolate 1-1 / race 1 (BBBD)</strain>
        <strain evidence="3">isolate 1-1 / race 1 (BBBD)</strain>
    </source>
</reference>
<dbReference type="VEuPathDB" id="FungiDB:PTTG_07335"/>
<protein>
    <submittedName>
        <fullName evidence="2 3">Uncharacterized protein</fullName>
    </submittedName>
</protein>
<feature type="compositionally biased region" description="Basic residues" evidence="1">
    <location>
        <begin position="657"/>
        <end position="666"/>
    </location>
</feature>
<dbReference type="OrthoDB" id="2504241at2759"/>
<dbReference type="EnsemblFungi" id="PTTG_07335-t43_1">
    <property type="protein sequence ID" value="PTTG_07335-t43_1-p1"/>
    <property type="gene ID" value="PTTG_07335"/>
</dbReference>
<feature type="region of interest" description="Disordered" evidence="1">
    <location>
        <begin position="643"/>
        <end position="685"/>
    </location>
</feature>
<evidence type="ECO:0000313" key="3">
    <source>
        <dbReference type="EnsemblFungi" id="PTTG_07335-t43_1-p1"/>
    </source>
</evidence>
<reference evidence="3" key="4">
    <citation type="submission" date="2025-05" db="UniProtKB">
        <authorList>
            <consortium name="EnsemblFungi"/>
        </authorList>
    </citation>
    <scope>IDENTIFICATION</scope>
    <source>
        <strain evidence="3">isolate 1-1 / race 1 (BBBD)</strain>
    </source>
</reference>
<gene>
    <name evidence="2" type="ORF">PTTG_07335</name>
</gene>
<dbReference type="AlphaFoldDB" id="A0A180GDA6"/>
<reference evidence="2" key="1">
    <citation type="submission" date="2009-11" db="EMBL/GenBank/DDBJ databases">
        <authorList>
            <consortium name="The Broad Institute Genome Sequencing Platform"/>
            <person name="Ward D."/>
            <person name="Feldgarden M."/>
            <person name="Earl A."/>
            <person name="Young S.K."/>
            <person name="Zeng Q."/>
            <person name="Koehrsen M."/>
            <person name="Alvarado L."/>
            <person name="Berlin A."/>
            <person name="Bochicchio J."/>
            <person name="Borenstein D."/>
            <person name="Chapman S.B."/>
            <person name="Chen Z."/>
            <person name="Engels R."/>
            <person name="Freedman E."/>
            <person name="Gellesch M."/>
            <person name="Goldberg J."/>
            <person name="Griggs A."/>
            <person name="Gujja S."/>
            <person name="Heilman E."/>
            <person name="Heiman D."/>
            <person name="Hepburn T."/>
            <person name="Howarth C."/>
            <person name="Jen D."/>
            <person name="Larson L."/>
            <person name="Lewis B."/>
            <person name="Mehta T."/>
            <person name="Park D."/>
            <person name="Pearson M."/>
            <person name="Roberts A."/>
            <person name="Saif S."/>
            <person name="Shea T."/>
            <person name="Shenoy N."/>
            <person name="Sisk P."/>
            <person name="Stolte C."/>
            <person name="Sykes S."/>
            <person name="Thomson T."/>
            <person name="Walk T."/>
            <person name="White J."/>
            <person name="Yandava C."/>
            <person name="Izard J."/>
            <person name="Baranova O.V."/>
            <person name="Blanton J.M."/>
            <person name="Tanner A.C."/>
            <person name="Dewhirst F.E."/>
            <person name="Haas B."/>
            <person name="Nusbaum C."/>
            <person name="Birren B."/>
        </authorList>
    </citation>
    <scope>NUCLEOTIDE SEQUENCE [LARGE SCALE GENOMIC DNA]</scope>
    <source>
        <strain evidence="2">1-1 BBBD Race 1</strain>
    </source>
</reference>
<dbReference type="STRING" id="630390.A0A180GDA6"/>
<accession>A0A180GDA6</accession>
<evidence type="ECO:0000256" key="1">
    <source>
        <dbReference type="SAM" id="MobiDB-lite"/>
    </source>
</evidence>
<proteinExistence type="predicted"/>
<feature type="compositionally biased region" description="Basic and acidic residues" evidence="1">
    <location>
        <begin position="643"/>
        <end position="656"/>
    </location>
</feature>
<dbReference type="PANTHER" id="PTHR33266">
    <property type="entry name" value="CHROMOSOME 15, WHOLE GENOME SHOTGUN SEQUENCE"/>
    <property type="match status" value="1"/>
</dbReference>
<dbReference type="EMBL" id="ADAS02000104">
    <property type="protein sequence ID" value="OAV90332.1"/>
    <property type="molecule type" value="Genomic_DNA"/>
</dbReference>
<dbReference type="PANTHER" id="PTHR33266:SF1">
    <property type="entry name" value="F-BOX DOMAIN-CONTAINING PROTEIN"/>
    <property type="match status" value="1"/>
</dbReference>
<sequence>MNPSPEVLTSPQGRNVTSDRDIVQRRYEELHPLDQDAQNSVARLLNATSLSQVNQYLDELTKAFEQVTPQMPIEACTWMWNLSLSAPIVSRDWHQSAWKIDHELNVKFLRLVFFHRYPKLAAAEPPISTPEMLEALAAPSHEAGEKLLKPAPANPTDVQHVQTLKDGYNHPYLRNDQIVKPILECLSEYAKNWKPEKYLAPYTALIGPSMSGKTRFLMQLSENICVIYICLRPHKSTGIPPRSVLADEFQLEMNAPEILVHYYRLLAALFDVVSDFFSTRTSDHNEKQLLLEWSDYNHQHGGKLATQVRRAMEKIGEEGPAASAAFKENLRKLATSTSFISNPGLKILLGIDEARALVEQGSGDAQNLSYFRALCRVLSKVPTQLNFFAIFTDTTSKVANFLPALQNDPSARPLPDSEEDSKELYAPIYDIATFDLKVSSSPPETWDELLSPRRLFSYGTPFFRIYVETVEKPPRSLKPDVIAENVRKMAIGKLLCFPCSSDALSKGQIFALLGCTIQPQIFEASRLNSELVSSHMAHCLYISDTRERLISEYPSQYTLSMAANYFLAEDDSRLISCIKALTSFMQQGLISSGNSGELVSRIILLRAMQKAMLTSPIRTKQPNITYGCSVRLADFLKALTGKEEPTGEEKTAEKSKPPRKSTRKSTGKSTSKPEQAGKDESTGAEESVFQLNMENVHQARLLKEGRIFWNHFVQITYTPQPADFLNFLYRGLAVQCKPDQRGFDQMFTVYLAPEDAESTLTKDHISFCGVQAKNGSFKFPEEGPKWNSNYAEVELNCKIPYLIILFSFKTKSTTYELPTIPQRGSLIFHGLDNIACLTPKISIALQELLSVDPDVRQFHKDNKRIRRFVETTRPCIYNCDHQEVDLFHADKGVAIDQAPNNPTL</sequence>
<keyword evidence="4" id="KW-1185">Reference proteome</keyword>
<dbReference type="Proteomes" id="UP000005240">
    <property type="component" value="Unassembled WGS sequence"/>
</dbReference>
<name>A0A180GDA6_PUCT1</name>
<evidence type="ECO:0000313" key="2">
    <source>
        <dbReference type="EMBL" id="OAV90332.1"/>
    </source>
</evidence>
<organism evidence="2">
    <name type="scientific">Puccinia triticina (isolate 1-1 / race 1 (BBBD))</name>
    <name type="common">Brown leaf rust fungus</name>
    <dbReference type="NCBI Taxonomy" id="630390"/>
    <lineage>
        <taxon>Eukaryota</taxon>
        <taxon>Fungi</taxon>
        <taxon>Dikarya</taxon>
        <taxon>Basidiomycota</taxon>
        <taxon>Pucciniomycotina</taxon>
        <taxon>Pucciniomycetes</taxon>
        <taxon>Pucciniales</taxon>
        <taxon>Pucciniaceae</taxon>
        <taxon>Puccinia</taxon>
    </lineage>
</organism>
<evidence type="ECO:0000313" key="4">
    <source>
        <dbReference type="Proteomes" id="UP000005240"/>
    </source>
</evidence>